<dbReference type="WBParaSite" id="PEQ_0001181901-mRNA-1">
    <property type="protein sequence ID" value="PEQ_0001181901-mRNA-1"/>
    <property type="gene ID" value="PEQ_0001181901"/>
</dbReference>
<accession>A0A914S3T8</accession>
<feature type="compositionally biased region" description="Basic and acidic residues" evidence="1">
    <location>
        <begin position="64"/>
        <end position="78"/>
    </location>
</feature>
<proteinExistence type="predicted"/>
<feature type="compositionally biased region" description="Polar residues" evidence="1">
    <location>
        <begin position="15"/>
        <end position="34"/>
    </location>
</feature>
<feature type="compositionally biased region" description="Polar residues" evidence="1">
    <location>
        <begin position="79"/>
        <end position="92"/>
    </location>
</feature>
<feature type="region of interest" description="Disordered" evidence="1">
    <location>
        <begin position="48"/>
        <end position="92"/>
    </location>
</feature>
<feature type="region of interest" description="Disordered" evidence="1">
    <location>
        <begin position="1"/>
        <end position="35"/>
    </location>
</feature>
<protein>
    <submittedName>
        <fullName evidence="3">Uncharacterized protein</fullName>
    </submittedName>
</protein>
<evidence type="ECO:0000313" key="3">
    <source>
        <dbReference type="WBParaSite" id="PEQ_0001181901-mRNA-1"/>
    </source>
</evidence>
<name>A0A914S3T8_PAREQ</name>
<evidence type="ECO:0000256" key="1">
    <source>
        <dbReference type="SAM" id="MobiDB-lite"/>
    </source>
</evidence>
<evidence type="ECO:0000313" key="2">
    <source>
        <dbReference type="Proteomes" id="UP000887564"/>
    </source>
</evidence>
<dbReference type="AlphaFoldDB" id="A0A914S3T8"/>
<keyword evidence="2" id="KW-1185">Reference proteome</keyword>
<organism evidence="2 3">
    <name type="scientific">Parascaris equorum</name>
    <name type="common">Equine roundworm</name>
    <dbReference type="NCBI Taxonomy" id="6256"/>
    <lineage>
        <taxon>Eukaryota</taxon>
        <taxon>Metazoa</taxon>
        <taxon>Ecdysozoa</taxon>
        <taxon>Nematoda</taxon>
        <taxon>Chromadorea</taxon>
        <taxon>Rhabditida</taxon>
        <taxon>Spirurina</taxon>
        <taxon>Ascaridomorpha</taxon>
        <taxon>Ascaridoidea</taxon>
        <taxon>Ascarididae</taxon>
        <taxon>Parascaris</taxon>
    </lineage>
</organism>
<dbReference type="Proteomes" id="UP000887564">
    <property type="component" value="Unplaced"/>
</dbReference>
<reference evidence="3" key="1">
    <citation type="submission" date="2022-11" db="UniProtKB">
        <authorList>
            <consortium name="WormBaseParasite"/>
        </authorList>
    </citation>
    <scope>IDENTIFICATION</scope>
</reference>
<sequence>MIKPACCSGSHMKGMNSTSQSKPSAPFPSNSYSLDNYRPVHRRRYLLQSHQPKMNPYKTVIRNEPMDPHDRSRLDNKLSEQIPSVSTTESAS</sequence>